<sequence length="140" mass="15804">MNKYEIMMIVSPKADVKVAFDLLSEVFGKGVSKAEKLENNRLAYEINKSEFGQYVLANVETNGSNIAEFTRRTNIIKEIWRALVINLDTEKGLSSKKASKKAVKPKRVFERKVKENAAETSSEKPVRARAPRAKKSEEAK</sequence>
<keyword evidence="2" id="KW-1185">Reference proteome</keyword>
<gene>
    <name evidence="1" type="primary">rpsF</name>
    <name evidence="1" type="ORF">Me_995_000543</name>
</gene>
<name>A0ACD4PH79_9BACT</name>
<evidence type="ECO:0000313" key="1">
    <source>
        <dbReference type="EMBL" id="WBP83915.1"/>
    </source>
</evidence>
<dbReference type="Proteomes" id="UP001213039">
    <property type="component" value="Chromosome"/>
</dbReference>
<keyword evidence="1" id="KW-0687">Ribonucleoprotein</keyword>
<accession>A0ACD4PH79</accession>
<keyword evidence="1" id="KW-0689">Ribosomal protein</keyword>
<proteinExistence type="predicted"/>
<organism evidence="1 2">
    <name type="scientific">Mycoplasmopsis edwardii</name>
    <dbReference type="NCBI Taxonomy" id="53558"/>
    <lineage>
        <taxon>Bacteria</taxon>
        <taxon>Bacillati</taxon>
        <taxon>Mycoplasmatota</taxon>
        <taxon>Mycoplasmoidales</taxon>
        <taxon>Metamycoplasmataceae</taxon>
        <taxon>Mycoplasmopsis</taxon>
    </lineage>
</organism>
<dbReference type="EMBL" id="CP114370">
    <property type="protein sequence ID" value="WBP83915.1"/>
    <property type="molecule type" value="Genomic_DNA"/>
</dbReference>
<protein>
    <submittedName>
        <fullName evidence="1">30S ribosomal protein S6</fullName>
    </submittedName>
</protein>
<reference evidence="1" key="1">
    <citation type="submission" date="2022-12" db="EMBL/GenBank/DDBJ databases">
        <authorList>
            <consortium name="Asia Pacific Centre for Animal Health"/>
            <person name="Klose S.M."/>
            <person name="Legione A.R."/>
            <person name="Monotti I."/>
            <person name="Bushell R."/>
            <person name="Marenda M.S."/>
            <person name="Sugiyama T."/>
            <person name="Browning G.F."/>
            <person name="Vaz P.K."/>
        </authorList>
    </citation>
    <scope>NUCLEOTIDE SEQUENCE</scope>
    <source>
        <strain evidence="1">Felid995</strain>
    </source>
</reference>
<evidence type="ECO:0000313" key="2">
    <source>
        <dbReference type="Proteomes" id="UP001213039"/>
    </source>
</evidence>